<proteinExistence type="predicted"/>
<dbReference type="AlphaFoldDB" id="A0A2S6YZ33"/>
<evidence type="ECO:0000313" key="2">
    <source>
        <dbReference type="Proteomes" id="UP000239898"/>
    </source>
</evidence>
<sequence length="88" mass="9732">MAPVRVGRRRLLGAPVPCAATCSGLRIHGQGRPALRRRPRFILLYPSPFGRRPSKRRLTAEGARAGRNLLPGLPEWLILSRERPVCAG</sequence>
<organism evidence="1 2">
    <name type="scientific">Xanthomonas theicola</name>
    <dbReference type="NCBI Taxonomy" id="56464"/>
    <lineage>
        <taxon>Bacteria</taxon>
        <taxon>Pseudomonadati</taxon>
        <taxon>Pseudomonadota</taxon>
        <taxon>Gammaproteobacteria</taxon>
        <taxon>Lysobacterales</taxon>
        <taxon>Lysobacteraceae</taxon>
        <taxon>Xanthomonas</taxon>
    </lineage>
</organism>
<comment type="caution">
    <text evidence="1">The sequence shown here is derived from an EMBL/GenBank/DDBJ whole genome shotgun (WGS) entry which is preliminary data.</text>
</comment>
<name>A0A2S6YZ33_9XANT</name>
<accession>A0A2S6YZ33</accession>
<evidence type="ECO:0000313" key="1">
    <source>
        <dbReference type="EMBL" id="PPT73259.1"/>
    </source>
</evidence>
<gene>
    <name evidence="1" type="ORF">XthCFBP4691_20650</name>
</gene>
<dbReference type="Proteomes" id="UP000239898">
    <property type="component" value="Unassembled WGS sequence"/>
</dbReference>
<dbReference type="EMBL" id="MIGX01000343">
    <property type="protein sequence ID" value="PPT73259.1"/>
    <property type="molecule type" value="Genomic_DNA"/>
</dbReference>
<protein>
    <submittedName>
        <fullName evidence="1">Uncharacterized protein</fullName>
    </submittedName>
</protein>
<reference evidence="1 2" key="1">
    <citation type="submission" date="2016-08" db="EMBL/GenBank/DDBJ databases">
        <title>Evolution of the type three secretion system and type three effector repertoires in Xanthomonas.</title>
        <authorList>
            <person name="Merda D."/>
            <person name="Briand M."/>
            <person name="Bosis E."/>
            <person name="Rousseau C."/>
            <person name="Portier P."/>
            <person name="Jacques M.-A."/>
            <person name="Fischer-Le Saux M."/>
        </authorList>
    </citation>
    <scope>NUCLEOTIDE SEQUENCE [LARGE SCALE GENOMIC DNA]</scope>
    <source>
        <strain evidence="1 2">CFBP 4691</strain>
    </source>
</reference>
<keyword evidence="2" id="KW-1185">Reference proteome</keyword>